<dbReference type="GO" id="GO:0050660">
    <property type="term" value="F:flavin adenine dinucleotide binding"/>
    <property type="evidence" value="ECO:0007669"/>
    <property type="project" value="InterPro"/>
</dbReference>
<evidence type="ECO:0000256" key="3">
    <source>
        <dbReference type="ARBA" id="ARBA00022827"/>
    </source>
</evidence>
<evidence type="ECO:0000256" key="1">
    <source>
        <dbReference type="ARBA" id="ARBA00009183"/>
    </source>
</evidence>
<sequence length="927" mass="102258">MAPKSVCIIGAGPSGLVAAKTLLHQPSGPELGFSVTVFDAQPRIGGLWPVDKDDGAGLVHPLMVANQSRNTMQFSDLAWNDDAPQLPRAWHVGRYLQQYLSRYCAFEEERFRLRLGWRVEKTVQVHGDQVRRWKVTARSEDGVVDENEYDYLLIASGFFGAPAIPAVPGLKETQEIPVVHSSRYRDLETLLPNRDGKGGKILVVGGQMSGVEIAGTIASHLSSAANAPIPNKLLGADKYTVHHIIQRPMWVFPLYTTPAAASTANPFLPLDLSSYNLANRPHPLTNTQGHIPVDAARMVHGIYRNVLGTDQSEFSPLLVATEKDLAAPPYLTVNDWYLDFVRSGLITLSQGKLNSMTDNTATITPTSEGVEATTVTDVAAIVLATGFEAAPSISFLPEEIQKTLSIDPSNLDNTILLAFHGTHHPDVPNLGFVGFYRSPYWGVMEMQARFLAELWTQQQQGQLSNSLHHALSTDTSIPRIAALRSDPRASQFPMGDYAFLMQEFANALDMGIFMTAGETPPLPHNGMPMDILTPARYASMGLTAEQHKEVDKSLRQTHETTVAGLTKGKFVARAVFRSLLGEWQLERDLVSKLPSHPSGHWSGTAKFLLREGTRDGLACVNSGGDENNGSEEDGDPGLEYLYVEEGDFTATNGLSFRATRRYIWRYNEKSDKLSVWFVRTGDKYSRDDPKRDEEQRRADYLFHELDFVVPQEHKNGTYDEEKGWRAKSGHLCIEDYYNVDYEFCFKAVNLREWRLGYTVKGPQKDYTISGVYTLISNPTLSPSSLHLAFDARSWGVVHAPPVQVLNCVPPTHIKCPSVHTPLREEALDAAAVDAAVLTTMMTDDECWDVVDAEVDAVELSSDGTEPVEVTLDVRAMVVRDEMLLAVASPAVEPEADDADGSPLATELLLFRGFPSHGCLKRLAVPSG</sequence>
<dbReference type="SMR" id="A0A194VRT7"/>
<dbReference type="AlphaFoldDB" id="A0A194VRT7"/>
<keyword evidence="4" id="KW-0560">Oxidoreductase</keyword>
<proteinExistence type="inferred from homology"/>
<keyword evidence="7" id="KW-1185">Reference proteome</keyword>
<evidence type="ECO:0000313" key="6">
    <source>
        <dbReference type="EMBL" id="KUI66530.1"/>
    </source>
</evidence>
<dbReference type="Pfam" id="PF00743">
    <property type="entry name" value="FMO-like"/>
    <property type="match status" value="1"/>
</dbReference>
<dbReference type="InterPro" id="IPR050346">
    <property type="entry name" value="FMO-like"/>
</dbReference>
<name>A0A194VRT7_CYTMA</name>
<dbReference type="Proteomes" id="UP000078559">
    <property type="component" value="Chromosome 2"/>
</dbReference>
<reference evidence="6" key="1">
    <citation type="submission" date="2014-12" db="EMBL/GenBank/DDBJ databases">
        <title>Genome Sequence of Valsa Canker Pathogens Uncovers a Specific Adaption of Colonization on Woody Bark.</title>
        <authorList>
            <person name="Yin Z."/>
            <person name="Liu H."/>
            <person name="Gao X."/>
            <person name="Li Z."/>
            <person name="Song N."/>
            <person name="Ke X."/>
            <person name="Dai Q."/>
            <person name="Wu Y."/>
            <person name="Sun Y."/>
            <person name="Xu J.-R."/>
            <person name="Kang Z.K."/>
            <person name="Wang L."/>
            <person name="Huang L."/>
        </authorList>
    </citation>
    <scope>NUCLEOTIDE SEQUENCE [LARGE SCALE GENOMIC DNA]</scope>
    <source>
        <strain evidence="6">03-8</strain>
    </source>
</reference>
<dbReference type="InterPro" id="IPR045632">
    <property type="entry name" value="DUF6314"/>
</dbReference>
<evidence type="ECO:0000256" key="2">
    <source>
        <dbReference type="ARBA" id="ARBA00022630"/>
    </source>
</evidence>
<dbReference type="Gene3D" id="3.50.50.60">
    <property type="entry name" value="FAD/NAD(P)-binding domain"/>
    <property type="match status" value="1"/>
</dbReference>
<dbReference type="OrthoDB" id="66881at2759"/>
<dbReference type="SUPFAM" id="SSF51905">
    <property type="entry name" value="FAD/NAD(P)-binding domain"/>
    <property type="match status" value="1"/>
</dbReference>
<evidence type="ECO:0000256" key="4">
    <source>
        <dbReference type="ARBA" id="ARBA00023002"/>
    </source>
</evidence>
<dbReference type="PANTHER" id="PTHR23023">
    <property type="entry name" value="DIMETHYLANILINE MONOOXYGENASE"/>
    <property type="match status" value="1"/>
</dbReference>
<dbReference type="Pfam" id="PF19834">
    <property type="entry name" value="DUF6314"/>
    <property type="match status" value="1"/>
</dbReference>
<evidence type="ECO:0000313" key="7">
    <source>
        <dbReference type="Proteomes" id="UP000078559"/>
    </source>
</evidence>
<organism evidence="6 7">
    <name type="scientific">Cytospora mali</name>
    <name type="common">Apple Valsa canker fungus</name>
    <name type="synonym">Valsa mali</name>
    <dbReference type="NCBI Taxonomy" id="578113"/>
    <lineage>
        <taxon>Eukaryota</taxon>
        <taxon>Fungi</taxon>
        <taxon>Dikarya</taxon>
        <taxon>Ascomycota</taxon>
        <taxon>Pezizomycotina</taxon>
        <taxon>Sordariomycetes</taxon>
        <taxon>Sordariomycetidae</taxon>
        <taxon>Diaporthales</taxon>
        <taxon>Cytosporaceae</taxon>
        <taxon>Cytospora</taxon>
    </lineage>
</organism>
<protein>
    <submittedName>
        <fullName evidence="6">Flavin-containing monooxygenase 2</fullName>
    </submittedName>
</protein>
<keyword evidence="6" id="KW-0503">Monooxygenase</keyword>
<dbReference type="GO" id="GO:0050661">
    <property type="term" value="F:NADP binding"/>
    <property type="evidence" value="ECO:0007669"/>
    <property type="project" value="InterPro"/>
</dbReference>
<dbReference type="InterPro" id="IPR036188">
    <property type="entry name" value="FAD/NAD-bd_sf"/>
</dbReference>
<dbReference type="InterPro" id="IPR020946">
    <property type="entry name" value="Flavin_mOase-like"/>
</dbReference>
<comment type="similarity">
    <text evidence="1">Belongs to the FMO family.</text>
</comment>
<feature type="domain" description="DUF6314" evidence="5">
    <location>
        <begin position="579"/>
        <end position="773"/>
    </location>
</feature>
<keyword evidence="3" id="KW-0274">FAD</keyword>
<evidence type="ECO:0000259" key="5">
    <source>
        <dbReference type="Pfam" id="PF19834"/>
    </source>
</evidence>
<dbReference type="GO" id="GO:0004499">
    <property type="term" value="F:N,N-dimethylaniline monooxygenase activity"/>
    <property type="evidence" value="ECO:0007669"/>
    <property type="project" value="InterPro"/>
</dbReference>
<dbReference type="EMBL" id="CM003099">
    <property type="protein sequence ID" value="KUI66530.1"/>
    <property type="molecule type" value="Genomic_DNA"/>
</dbReference>
<accession>A0A194VRT7</accession>
<gene>
    <name evidence="6" type="ORF">VM1G_02153</name>
</gene>
<keyword evidence="2" id="KW-0285">Flavoprotein</keyword>
<dbReference type="PRINTS" id="PR00368">
    <property type="entry name" value="FADPNR"/>
</dbReference>